<evidence type="ECO:0000256" key="8">
    <source>
        <dbReference type="ARBA" id="ARBA00023288"/>
    </source>
</evidence>
<dbReference type="EMBL" id="CZPT02001353">
    <property type="protein sequence ID" value="SCU70068.1"/>
    <property type="molecule type" value="Genomic_DNA"/>
</dbReference>
<evidence type="ECO:0000256" key="6">
    <source>
        <dbReference type="ARBA" id="ARBA00023136"/>
    </source>
</evidence>
<keyword evidence="7" id="KW-0325">Glycoprotein</keyword>
<keyword evidence="14" id="KW-1185">Reference proteome</keyword>
<evidence type="ECO:0000313" key="14">
    <source>
        <dbReference type="Proteomes" id="UP000195570"/>
    </source>
</evidence>
<evidence type="ECO:0000256" key="3">
    <source>
        <dbReference type="ARBA" id="ARBA00022475"/>
    </source>
</evidence>
<evidence type="ECO:0000256" key="7">
    <source>
        <dbReference type="ARBA" id="ARBA00023180"/>
    </source>
</evidence>
<dbReference type="Pfam" id="PF13206">
    <property type="entry name" value="VSG_B"/>
    <property type="match status" value="1"/>
</dbReference>
<comment type="subcellular location">
    <subcellularLocation>
        <location evidence="2">Cell membrane</location>
        <topology evidence="2">Lipid-anchor</topology>
        <topology evidence="2">GPI-anchor</topology>
    </subcellularLocation>
</comment>
<reference evidence="13" key="1">
    <citation type="submission" date="2016-09" db="EMBL/GenBank/DDBJ databases">
        <authorList>
            <person name="Hebert L."/>
            <person name="Moumen B."/>
        </authorList>
    </citation>
    <scope>NUCLEOTIDE SEQUENCE [LARGE SCALE GENOMIC DNA]</scope>
    <source>
        <strain evidence="13">OVI</strain>
    </source>
</reference>
<feature type="signal peptide" evidence="10">
    <location>
        <begin position="1"/>
        <end position="23"/>
    </location>
</feature>
<dbReference type="GeneID" id="92375577"/>
<evidence type="ECO:0000259" key="12">
    <source>
        <dbReference type="Pfam" id="PF13206"/>
    </source>
</evidence>
<organism evidence="13 14">
    <name type="scientific">Trypanosoma equiperdum</name>
    <dbReference type="NCBI Taxonomy" id="5694"/>
    <lineage>
        <taxon>Eukaryota</taxon>
        <taxon>Discoba</taxon>
        <taxon>Euglenozoa</taxon>
        <taxon>Kinetoplastea</taxon>
        <taxon>Metakinetoplastina</taxon>
        <taxon>Trypanosomatida</taxon>
        <taxon>Trypanosomatidae</taxon>
        <taxon>Trypanosoma</taxon>
    </lineage>
</organism>
<evidence type="ECO:0000313" key="13">
    <source>
        <dbReference type="EMBL" id="SCU70068.1"/>
    </source>
</evidence>
<dbReference type="Gene3D" id="4.10.110.20">
    <property type="entry name" value="Variant surface glycoprotein MITAT 1.2, VSG 221, C-terminal domain"/>
    <property type="match status" value="1"/>
</dbReference>
<dbReference type="InterPro" id="IPR025932">
    <property type="entry name" value="Trypano_VSG_B_N_dom"/>
</dbReference>
<feature type="domain" description="Trypanosome variant surface glycoprotein B-type N-terminal" evidence="12">
    <location>
        <begin position="19"/>
        <end position="361"/>
    </location>
</feature>
<proteinExistence type="predicted"/>
<evidence type="ECO:0000256" key="4">
    <source>
        <dbReference type="ARBA" id="ARBA00022622"/>
    </source>
</evidence>
<dbReference type="Pfam" id="PF10659">
    <property type="entry name" value="Trypan_glycop_C"/>
    <property type="match status" value="1"/>
</dbReference>
<feature type="domain" description="Trypanosome variant surface glycoprotein C-terminal" evidence="11">
    <location>
        <begin position="405"/>
        <end position="515"/>
    </location>
</feature>
<dbReference type="RefSeq" id="XP_067080943.1">
    <property type="nucleotide sequence ID" value="XM_067224842.1"/>
</dbReference>
<name>A0A1G4IDG3_TRYEQ</name>
<dbReference type="GO" id="GO:0098552">
    <property type="term" value="C:side of membrane"/>
    <property type="evidence" value="ECO:0007669"/>
    <property type="project" value="UniProtKB-KW"/>
</dbReference>
<feature type="region of interest" description="Disordered" evidence="9">
    <location>
        <begin position="119"/>
        <end position="138"/>
    </location>
</feature>
<evidence type="ECO:0000256" key="10">
    <source>
        <dbReference type="SAM" id="SignalP"/>
    </source>
</evidence>
<feature type="chain" id="PRO_5009235435" evidence="10">
    <location>
        <begin position="24"/>
        <end position="516"/>
    </location>
</feature>
<comment type="function">
    <text evidence="1">VSG forms a coat on the surface of the parasite. The trypanosome evades the immune response of the host by expressing a series of antigenically distinct VSGs from an estimated 1000 VSG genes.</text>
</comment>
<gene>
    <name evidence="13" type="ORF">TEOVI_000163700</name>
</gene>
<sequence>MRRIVALAVVLLITPDVHKTAEATVDGNKNEHKVMCVLARLAGGTVQAPKISDEAEAAADTIAALNMSTSGPTWQALFNTTEGQGEWEHMPEQIKSAAFKEHWKANWETWRSAKKKAETDKLGQAENKNFPPIPDAGNKQAAHARIDEINVEARHLAKEYIKLKDQATKTAPAEATKKLRQALVGGTGDSDKPTVGNTMSAVDNWANGCTGVAQRKTIVGDFICVCKPTDATEKTCAGGYAGTQWSGSIADIATEWKALKDSCPDKADKAVTHNEIHSAIALFVNTVQTKSTGTDTATRLGESDDGSCSGQSTQLCVVYTDYFKKGAGPGLKGIPWVSNLLAAADEIDKMKQLAVEAKTAGALIAGLLQRATAVYHQAAAGTLYKPKETITEATEKASKLPDPGCNNFKTNTTCKSPCTWHENESDKDKKCKLDPIKVAEQQTQAGKDGGNGETKTTDKCSQAKTPEECAAVKGDIPKDRKAVCGWIEDKCQDSSILVSKQFALSMVSAAFMALLF</sequence>
<evidence type="ECO:0000256" key="1">
    <source>
        <dbReference type="ARBA" id="ARBA00002523"/>
    </source>
</evidence>
<evidence type="ECO:0000259" key="11">
    <source>
        <dbReference type="Pfam" id="PF10659"/>
    </source>
</evidence>
<evidence type="ECO:0000256" key="5">
    <source>
        <dbReference type="ARBA" id="ARBA00022729"/>
    </source>
</evidence>
<comment type="caution">
    <text evidence="13">The sequence shown here is derived from an EMBL/GenBank/DDBJ whole genome shotgun (WGS) entry which is preliminary data.</text>
</comment>
<keyword evidence="8" id="KW-0449">Lipoprotein</keyword>
<keyword evidence="6" id="KW-0472">Membrane</keyword>
<dbReference type="AlphaFoldDB" id="A0A1G4IDG3"/>
<dbReference type="InterPro" id="IPR019609">
    <property type="entry name" value="Variant_surf_glycoprt_trypan_C"/>
</dbReference>
<keyword evidence="4" id="KW-0336">GPI-anchor</keyword>
<keyword evidence="5 10" id="KW-0732">Signal</keyword>
<keyword evidence="3" id="KW-1003">Cell membrane</keyword>
<accession>A0A1G4IDG3</accession>
<evidence type="ECO:0000256" key="9">
    <source>
        <dbReference type="SAM" id="MobiDB-lite"/>
    </source>
</evidence>
<dbReference type="Proteomes" id="UP000195570">
    <property type="component" value="Unassembled WGS sequence"/>
</dbReference>
<dbReference type="GO" id="GO:0005886">
    <property type="term" value="C:plasma membrane"/>
    <property type="evidence" value="ECO:0007669"/>
    <property type="project" value="UniProtKB-SubCell"/>
</dbReference>
<protein>
    <submittedName>
        <fullName evidence="13">Variant surface glycoprotein (VSG), putative</fullName>
    </submittedName>
</protein>
<evidence type="ECO:0000256" key="2">
    <source>
        <dbReference type="ARBA" id="ARBA00004609"/>
    </source>
</evidence>
<dbReference type="VEuPathDB" id="TriTrypDB:TEOVI_000163700"/>